<evidence type="ECO:0000256" key="2">
    <source>
        <dbReference type="ARBA" id="ARBA00022598"/>
    </source>
</evidence>
<dbReference type="InterPro" id="IPR045864">
    <property type="entry name" value="aa-tRNA-synth_II/BPL/LPL"/>
</dbReference>
<dbReference type="OrthoDB" id="489670at2"/>
<comment type="caution">
    <text evidence="11">The sequence shown here is derived from an EMBL/GenBank/DDBJ whole genome shotgun (WGS) entry which is preliminary data.</text>
</comment>
<evidence type="ECO:0000313" key="11">
    <source>
        <dbReference type="EMBL" id="RWZ67760.1"/>
    </source>
</evidence>
<dbReference type="InterPro" id="IPR006195">
    <property type="entry name" value="aa-tRNA-synth_II"/>
</dbReference>
<dbReference type="RefSeq" id="WP_128496883.1">
    <property type="nucleotide sequence ID" value="NZ_RZNC01000001.1"/>
</dbReference>
<name>A0A444QDZ5_9MICO</name>
<organism evidence="11 12">
    <name type="scientific">Labedella populi</name>
    <dbReference type="NCBI Taxonomy" id="2498850"/>
    <lineage>
        <taxon>Bacteria</taxon>
        <taxon>Bacillati</taxon>
        <taxon>Actinomycetota</taxon>
        <taxon>Actinomycetes</taxon>
        <taxon>Micrococcales</taxon>
        <taxon>Microbacteriaceae</taxon>
        <taxon>Labedella</taxon>
    </lineage>
</organism>
<dbReference type="GO" id="GO:0000049">
    <property type="term" value="F:tRNA binding"/>
    <property type="evidence" value="ECO:0007669"/>
    <property type="project" value="InterPro"/>
</dbReference>
<feature type="domain" description="FDX-ACB" evidence="10">
    <location>
        <begin position="266"/>
        <end position="372"/>
    </location>
</feature>
<evidence type="ECO:0000256" key="1">
    <source>
        <dbReference type="ARBA" id="ARBA00008226"/>
    </source>
</evidence>
<evidence type="ECO:0000259" key="10">
    <source>
        <dbReference type="PROSITE" id="PS51447"/>
    </source>
</evidence>
<keyword evidence="7" id="KW-0030">Aminoacyl-tRNA synthetase</keyword>
<dbReference type="SMART" id="SM00896">
    <property type="entry name" value="FDX-ACB"/>
    <property type="match status" value="1"/>
</dbReference>
<dbReference type="Gene3D" id="3.30.70.380">
    <property type="entry name" value="Ferrodoxin-fold anticodon-binding domain"/>
    <property type="match status" value="1"/>
</dbReference>
<dbReference type="PROSITE" id="PS50862">
    <property type="entry name" value="AA_TRNA_LIGASE_II"/>
    <property type="match status" value="1"/>
</dbReference>
<keyword evidence="3" id="KW-0547">Nucleotide-binding</keyword>
<dbReference type="AlphaFoldDB" id="A0A444QDZ5"/>
<evidence type="ECO:0000259" key="9">
    <source>
        <dbReference type="PROSITE" id="PS50862"/>
    </source>
</evidence>
<dbReference type="PROSITE" id="PS51447">
    <property type="entry name" value="FDX_ACB"/>
    <property type="match status" value="1"/>
</dbReference>
<reference evidence="11 12" key="1">
    <citation type="submission" date="2018-12" db="EMBL/GenBank/DDBJ databases">
        <authorList>
            <person name="Li F."/>
        </authorList>
    </citation>
    <scope>NUCLEOTIDE SEQUENCE [LARGE SCALE GENOMIC DNA]</scope>
    <source>
        <strain evidence="11 12">8H24J-4-2</strain>
    </source>
</reference>
<evidence type="ECO:0000256" key="3">
    <source>
        <dbReference type="ARBA" id="ARBA00022741"/>
    </source>
</evidence>
<protein>
    <recommendedName>
        <fullName evidence="8">Phenylalanyl-tRNA synthetase</fullName>
    </recommendedName>
</protein>
<keyword evidence="12" id="KW-1185">Reference proteome</keyword>
<dbReference type="SUPFAM" id="SSF55681">
    <property type="entry name" value="Class II aaRS and biotin synthetases"/>
    <property type="match status" value="1"/>
</dbReference>
<dbReference type="SUPFAM" id="SSF54991">
    <property type="entry name" value="Anticodon-binding domain of PheRS"/>
    <property type="match status" value="1"/>
</dbReference>
<evidence type="ECO:0000256" key="8">
    <source>
        <dbReference type="ARBA" id="ARBA00031194"/>
    </source>
</evidence>
<accession>A0A444QDZ5</accession>
<keyword evidence="6" id="KW-0809">Transit peptide</keyword>
<feature type="domain" description="Aminoacyl-transfer RNA synthetases class-II family profile" evidence="9">
    <location>
        <begin position="116"/>
        <end position="250"/>
    </location>
</feature>
<sequence>MSHADYLTSDQLSRALDMRDLTDPTEGPHAIHVLLDAVVTALQTQWGSTVRYVRNSPIVPVRENYDRLGYDAGDVTRARRYTRYISPTVMLRSHTSAALPTALEDYAGQDGVDELIVAPGLVYRRDVVDRSHVGEPHQVDLWRVRETADTDDGDMLTMIDGLVRAVLPGAEWTVTDVTHPYTVGGRQIDVLHNGEWLELAECGRIHPDVLRGSGLDPEQWSGLALGMGLERALMLRKGIPDIRYLRAGDPRIASQMLTLEPWQPVSMLPASRRDISVVLAAEEDEETLGDRIRTALGDDADVIESVHVLGRTPHEELPEAARTRLGTRGGQVNLLLRIVLRPIDRTLTSDQANAIRNRIYLAVHEGPVMELV</sequence>
<evidence type="ECO:0000256" key="5">
    <source>
        <dbReference type="ARBA" id="ARBA00022917"/>
    </source>
</evidence>
<keyword evidence="4" id="KW-0067">ATP-binding</keyword>
<dbReference type="InterPro" id="IPR005121">
    <property type="entry name" value="Fdx_antiC-bd"/>
</dbReference>
<dbReference type="Proteomes" id="UP000288603">
    <property type="component" value="Unassembled WGS sequence"/>
</dbReference>
<dbReference type="Gene3D" id="3.30.930.10">
    <property type="entry name" value="Bira Bifunctional Protein, Domain 2"/>
    <property type="match status" value="1"/>
</dbReference>
<keyword evidence="5" id="KW-0648">Protein biosynthesis</keyword>
<dbReference type="GO" id="GO:0004812">
    <property type="term" value="F:aminoacyl-tRNA ligase activity"/>
    <property type="evidence" value="ECO:0007669"/>
    <property type="project" value="UniProtKB-KW"/>
</dbReference>
<dbReference type="Pfam" id="PF01409">
    <property type="entry name" value="tRNA-synt_2d"/>
    <property type="match status" value="1"/>
</dbReference>
<evidence type="ECO:0000256" key="7">
    <source>
        <dbReference type="ARBA" id="ARBA00023146"/>
    </source>
</evidence>
<gene>
    <name evidence="11" type="ORF">ELQ92_00330</name>
</gene>
<dbReference type="EMBL" id="RZNC01000001">
    <property type="protein sequence ID" value="RWZ67760.1"/>
    <property type="molecule type" value="Genomic_DNA"/>
</dbReference>
<evidence type="ECO:0000256" key="6">
    <source>
        <dbReference type="ARBA" id="ARBA00022946"/>
    </source>
</evidence>
<comment type="similarity">
    <text evidence="1">Belongs to the class-II aminoacyl-tRNA synthetase family.</text>
</comment>
<dbReference type="GO" id="GO:0005524">
    <property type="term" value="F:ATP binding"/>
    <property type="evidence" value="ECO:0007669"/>
    <property type="project" value="UniProtKB-KW"/>
</dbReference>
<dbReference type="GO" id="GO:0006412">
    <property type="term" value="P:translation"/>
    <property type="evidence" value="ECO:0007669"/>
    <property type="project" value="UniProtKB-KW"/>
</dbReference>
<dbReference type="GO" id="GO:0043039">
    <property type="term" value="P:tRNA aminoacylation"/>
    <property type="evidence" value="ECO:0007669"/>
    <property type="project" value="InterPro"/>
</dbReference>
<dbReference type="InterPro" id="IPR002319">
    <property type="entry name" value="Phenylalanyl-tRNA_Synthase"/>
</dbReference>
<proteinExistence type="inferred from homology"/>
<keyword evidence="2" id="KW-0436">Ligase</keyword>
<evidence type="ECO:0000313" key="12">
    <source>
        <dbReference type="Proteomes" id="UP000288603"/>
    </source>
</evidence>
<dbReference type="InterPro" id="IPR036690">
    <property type="entry name" value="Fdx_antiC-bd_sf"/>
</dbReference>
<evidence type="ECO:0000256" key="4">
    <source>
        <dbReference type="ARBA" id="ARBA00022840"/>
    </source>
</evidence>